<comment type="subcellular location">
    <subcellularLocation>
        <location evidence="7">Cytoplasm</location>
    </subcellularLocation>
</comment>
<evidence type="ECO:0000256" key="1">
    <source>
        <dbReference type="ARBA" id="ARBA00022741"/>
    </source>
</evidence>
<evidence type="ECO:0000256" key="4">
    <source>
        <dbReference type="ARBA" id="ARBA00023027"/>
    </source>
</evidence>
<name>A0A1E5R1V7_9ASCO</name>
<dbReference type="Gene3D" id="3.40.1190.20">
    <property type="match status" value="1"/>
</dbReference>
<comment type="similarity">
    <text evidence="7">Belongs to the NnrD/CARKD family.</text>
</comment>
<evidence type="ECO:0000256" key="6">
    <source>
        <dbReference type="ARBA" id="ARBA00047472"/>
    </source>
</evidence>
<reference evidence="10" key="1">
    <citation type="journal article" date="2016" name="Genome Announc.">
        <title>Genome sequences of three species of Hanseniaspora isolated from spontaneous wine fermentations.</title>
        <authorList>
            <person name="Sternes P.R."/>
            <person name="Lee D."/>
            <person name="Kutyna D.R."/>
            <person name="Borneman A.R."/>
        </authorList>
    </citation>
    <scope>NUCLEOTIDE SEQUENCE [LARGE SCALE GENOMIC DNA]</scope>
    <source>
        <strain evidence="10">AWRI3579</strain>
    </source>
</reference>
<keyword evidence="1 7" id="KW-0547">Nucleotide-binding</keyword>
<feature type="binding site" evidence="7">
    <location>
        <begin position="242"/>
        <end position="251"/>
    </location>
    <ligand>
        <name>ATP</name>
        <dbReference type="ChEBI" id="CHEBI:30616"/>
    </ligand>
</feature>
<dbReference type="AlphaFoldDB" id="A0A1E5R1V7"/>
<keyword evidence="3" id="KW-0521">NADP</keyword>
<dbReference type="GO" id="GO:0047453">
    <property type="term" value="F:ATP-dependent NAD(P)H-hydrate dehydratase activity"/>
    <property type="evidence" value="ECO:0007669"/>
    <property type="project" value="UniProtKB-UniRule"/>
</dbReference>
<dbReference type="GO" id="GO:0005737">
    <property type="term" value="C:cytoplasm"/>
    <property type="evidence" value="ECO:0007669"/>
    <property type="project" value="UniProtKB-SubCell"/>
</dbReference>
<keyword evidence="7" id="KW-0597">Phosphoprotein</keyword>
<feature type="binding site" evidence="7">
    <location>
        <position position="115"/>
    </location>
    <ligand>
        <name>(6S)-NADPHX</name>
        <dbReference type="ChEBI" id="CHEBI:64076"/>
    </ligand>
</feature>
<dbReference type="InterPro" id="IPR000631">
    <property type="entry name" value="CARKD"/>
</dbReference>
<evidence type="ECO:0000313" key="9">
    <source>
        <dbReference type="EMBL" id="OEJ80886.1"/>
    </source>
</evidence>
<comment type="function">
    <text evidence="7">Catalyzes the dehydration of the S-form of NAD(P)HX at the expense of ATP, which is converted to ADP. Together with NAD(P)HX epimerase, which catalyzes the epimerization of the S- and R-forms, the enzyme allows the repair of both epimers of NAD(P)HX, a damaged form of NAD(P)H that is a result of enzymatic or heat-dependent hydration.</text>
</comment>
<dbReference type="HAMAP" id="MF_01965">
    <property type="entry name" value="NADHX_dehydratase"/>
    <property type="match status" value="1"/>
</dbReference>
<dbReference type="CDD" id="cd01171">
    <property type="entry name" value="YXKO-related"/>
    <property type="match status" value="1"/>
</dbReference>
<dbReference type="Proteomes" id="UP000095728">
    <property type="component" value="Unassembled WGS sequence"/>
</dbReference>
<dbReference type="PROSITE" id="PS51383">
    <property type="entry name" value="YJEF_C_3"/>
    <property type="match status" value="1"/>
</dbReference>
<evidence type="ECO:0000256" key="7">
    <source>
        <dbReference type="HAMAP-Rule" id="MF_03157"/>
    </source>
</evidence>
<protein>
    <recommendedName>
        <fullName evidence="7">ATP-dependent (S)-NAD(P)H-hydrate dehydratase</fullName>
        <ecNumber evidence="7">4.2.1.93</ecNumber>
    </recommendedName>
    <alternativeName>
        <fullName evidence="7">ATP-dependent NAD(P)HX dehydratase</fullName>
    </alternativeName>
</protein>
<keyword evidence="4 7" id="KW-0520">NAD</keyword>
<dbReference type="PANTHER" id="PTHR12592:SF0">
    <property type="entry name" value="ATP-DEPENDENT (S)-NAD(P)H-HYDRATE DEHYDRATASE"/>
    <property type="match status" value="1"/>
</dbReference>
<dbReference type="EMBL" id="LPNM01000011">
    <property type="protein sequence ID" value="OEJ80886.1"/>
    <property type="molecule type" value="Genomic_DNA"/>
</dbReference>
<dbReference type="OrthoDB" id="8110916at2759"/>
<evidence type="ECO:0000259" key="8">
    <source>
        <dbReference type="PROSITE" id="PS51383"/>
    </source>
</evidence>
<comment type="catalytic activity">
    <reaction evidence="7">
        <text>(6S)-NADHX + ATP = ADP + phosphate + NADH + H(+)</text>
        <dbReference type="Rhea" id="RHEA:19017"/>
        <dbReference type="ChEBI" id="CHEBI:15378"/>
        <dbReference type="ChEBI" id="CHEBI:30616"/>
        <dbReference type="ChEBI" id="CHEBI:43474"/>
        <dbReference type="ChEBI" id="CHEBI:57945"/>
        <dbReference type="ChEBI" id="CHEBI:64074"/>
        <dbReference type="ChEBI" id="CHEBI:456216"/>
        <dbReference type="EC" id="4.2.1.93"/>
    </reaction>
</comment>
<dbReference type="InterPro" id="IPR017953">
    <property type="entry name" value="Carbohydrate_kinase_pred_CS"/>
</dbReference>
<dbReference type="STRING" id="56408.A0A1E5R1V7"/>
<gene>
    <name evidence="9" type="ORF">AWRI3579_g3892</name>
</gene>
<feature type="domain" description="YjeF C-terminal" evidence="8">
    <location>
        <begin position="13"/>
        <end position="352"/>
    </location>
</feature>
<sequence>MSRFAKYTHLELIQLAQKTIIPPLSSRYHKGQVGGRVCVVGGSFKFCGAPFFAANATMLYGSDLTYLVCSDKDHDLSSILKIYSPNLMVNPVLSEPHLKCESFLHNVHSVVIGPGLGRREDEVMQETNDVKFDNVIKILQYCVENKIFVVIDADGLYLLSNDNKYKSKMSDLLKNHGKYIALTPNVIELKRLQKEYPDLYTRFPGLIILEKGKNDKIISTNQSNDSTNEENPQILENTVESHCLKRCGGQGDTLTGCLATQLGWCNILLRDDENSSKNDDGDDNNNNNNNKEKHVIWPDRKRLENIAEYKVLSAYVVSTVVKLASSKAFAEKFRSMQTTDLNNKVGEAFYEIFGDTVEKE</sequence>
<comment type="caution">
    <text evidence="9">The sequence shown here is derived from an EMBL/GenBank/DDBJ whole genome shotgun (WGS) entry which is preliminary data.</text>
</comment>
<evidence type="ECO:0000256" key="5">
    <source>
        <dbReference type="ARBA" id="ARBA00023239"/>
    </source>
</evidence>
<keyword evidence="5 7" id="KW-0456">Lyase</keyword>
<dbReference type="InterPro" id="IPR029056">
    <property type="entry name" value="Ribokinase-like"/>
</dbReference>
<dbReference type="EC" id="4.2.1.93" evidence="7"/>
<feature type="binding site" evidence="7">
    <location>
        <begin position="211"/>
        <end position="215"/>
    </location>
    <ligand>
        <name>ATP</name>
        <dbReference type="ChEBI" id="CHEBI:30616"/>
    </ligand>
</feature>
<accession>A0A1E5R1V7</accession>
<keyword evidence="2 7" id="KW-0067">ATP-binding</keyword>
<dbReference type="Pfam" id="PF01256">
    <property type="entry name" value="Carb_kinase"/>
    <property type="match status" value="1"/>
</dbReference>
<dbReference type="InParanoid" id="A0A1E5R1V7"/>
<dbReference type="FunCoup" id="A0A1E5R1V7">
    <property type="interactions" value="177"/>
</dbReference>
<dbReference type="GO" id="GO:0046496">
    <property type="term" value="P:nicotinamide nucleotide metabolic process"/>
    <property type="evidence" value="ECO:0007669"/>
    <property type="project" value="UniProtKB-UniRule"/>
</dbReference>
<keyword evidence="7" id="KW-0963">Cytoplasm</keyword>
<organism evidence="9 10">
    <name type="scientific">Hanseniaspora osmophila</name>
    <dbReference type="NCBI Taxonomy" id="56408"/>
    <lineage>
        <taxon>Eukaryota</taxon>
        <taxon>Fungi</taxon>
        <taxon>Dikarya</taxon>
        <taxon>Ascomycota</taxon>
        <taxon>Saccharomycotina</taxon>
        <taxon>Saccharomycetes</taxon>
        <taxon>Saccharomycodales</taxon>
        <taxon>Saccharomycodaceae</taxon>
        <taxon>Hanseniaspora</taxon>
    </lineage>
</organism>
<dbReference type="GO" id="GO:0110051">
    <property type="term" value="P:metabolite repair"/>
    <property type="evidence" value="ECO:0007669"/>
    <property type="project" value="TreeGrafter"/>
</dbReference>
<keyword evidence="10" id="KW-1185">Reference proteome</keyword>
<dbReference type="SUPFAM" id="SSF53613">
    <property type="entry name" value="Ribokinase-like"/>
    <property type="match status" value="1"/>
</dbReference>
<evidence type="ECO:0000256" key="3">
    <source>
        <dbReference type="ARBA" id="ARBA00022857"/>
    </source>
</evidence>
<dbReference type="PROSITE" id="PS01050">
    <property type="entry name" value="YJEF_C_2"/>
    <property type="match status" value="1"/>
</dbReference>
<dbReference type="PANTHER" id="PTHR12592">
    <property type="entry name" value="ATP-DEPENDENT (S)-NAD(P)H-HYDRATE DEHYDRATASE FAMILY MEMBER"/>
    <property type="match status" value="1"/>
</dbReference>
<feature type="binding site" evidence="7">
    <location>
        <begin position="185"/>
        <end position="191"/>
    </location>
    <ligand>
        <name>(6S)-NADPHX</name>
        <dbReference type="ChEBI" id="CHEBI:64076"/>
    </ligand>
</feature>
<feature type="binding site" evidence="7">
    <location>
        <position position="252"/>
    </location>
    <ligand>
        <name>(6S)-NADPHX</name>
        <dbReference type="ChEBI" id="CHEBI:64076"/>
    </ligand>
</feature>
<dbReference type="GO" id="GO:0005524">
    <property type="term" value="F:ATP binding"/>
    <property type="evidence" value="ECO:0007669"/>
    <property type="project" value="UniProtKB-KW"/>
</dbReference>
<evidence type="ECO:0000313" key="10">
    <source>
        <dbReference type="Proteomes" id="UP000095728"/>
    </source>
</evidence>
<comment type="cofactor">
    <cofactor evidence="7">
        <name>Mg(2+)</name>
        <dbReference type="ChEBI" id="CHEBI:18420"/>
    </cofactor>
</comment>
<comment type="catalytic activity">
    <reaction evidence="6 7">
        <text>(6S)-NADPHX + ATP = ADP + phosphate + NADPH + H(+)</text>
        <dbReference type="Rhea" id="RHEA:32231"/>
        <dbReference type="ChEBI" id="CHEBI:15378"/>
        <dbReference type="ChEBI" id="CHEBI:30616"/>
        <dbReference type="ChEBI" id="CHEBI:43474"/>
        <dbReference type="ChEBI" id="CHEBI:57783"/>
        <dbReference type="ChEBI" id="CHEBI:64076"/>
        <dbReference type="ChEBI" id="CHEBI:456216"/>
        <dbReference type="EC" id="4.2.1.93"/>
    </reaction>
</comment>
<evidence type="ECO:0000256" key="2">
    <source>
        <dbReference type="ARBA" id="ARBA00022840"/>
    </source>
</evidence>
<proteinExistence type="inferred from homology"/>